<dbReference type="AlphaFoldDB" id="M2ZY02"/>
<sequence>MVGIVGVSDARRRCLPDIDGDIRIAYGATAMETPNAGRSGGVGLDGDDMAALAFQHLTDRQEMKDLAVKGLDACPHGPPLRSSLEVPVRGSDRYQVDRDIGKVCSSSGGCLVDVFKVQDGGGKICRFRTEETGAGNAIGRNMPIRPGYEMLVVVPTSGVSIRIEKYRTASPRFRPGALLANLSCCFIDARHSKLLHPPSTRSRHTHSVVTCNAVSSIFQLKENTCHIQLPRKDQLSYLEESTLGTTPALSFNLEKEVMDDSSDATKRSETLKNKAPQNRTADLGTISRSKVGTGFGANVPLISGIIWSVLASKSQCSTRNTGDHCGDFAATSYCDEGVVWLPLQENEEYCIETCRCASWTETTMLILMYSASSPRKRKSHVFVASSSSNASIPRSYSLETRIWKSAGANSIHPEFFPCTPVSHRWTFQDLEIIAKEPPRSLPKLGELWWCCICSSRQLYENMSQILTFDISKLGPRQSAIAPYTIKLRGTLDPLIGHERTRKLFCGPKDLINTECMEDRFGARVAVGHGYRTCVQQTTLPGFKSITVANSPMTTIGEIPMRFPDISPNHGFKGRACPREYRMKDHGRDGRLCDPWVEGCLRTKGL</sequence>
<dbReference type="VEuPathDB" id="FungiDB:MYCFIDRAFT_180480"/>
<dbReference type="EMBL" id="KB446572">
    <property type="protein sequence ID" value="EME76996.1"/>
    <property type="molecule type" value="Genomic_DNA"/>
</dbReference>
<evidence type="ECO:0000313" key="1">
    <source>
        <dbReference type="EMBL" id="EME76996.1"/>
    </source>
</evidence>
<dbReference type="KEGG" id="pfj:MYCFIDRAFT_180480"/>
<gene>
    <name evidence="1" type="ORF">MYCFIDRAFT_180480</name>
</gene>
<name>M2ZY02_PSEFD</name>
<dbReference type="HOGENOM" id="CLU_451362_0_0_1"/>
<proteinExistence type="predicted"/>
<dbReference type="GeneID" id="19334419"/>
<accession>M2ZY02</accession>
<evidence type="ECO:0000313" key="2">
    <source>
        <dbReference type="Proteomes" id="UP000016932"/>
    </source>
</evidence>
<dbReference type="RefSeq" id="XP_007932435.1">
    <property type="nucleotide sequence ID" value="XM_007934244.1"/>
</dbReference>
<keyword evidence="2" id="KW-1185">Reference proteome</keyword>
<dbReference type="Proteomes" id="UP000016932">
    <property type="component" value="Unassembled WGS sequence"/>
</dbReference>
<reference evidence="1 2" key="1">
    <citation type="journal article" date="2012" name="PLoS Pathog.">
        <title>Diverse lifestyles and strategies of plant pathogenesis encoded in the genomes of eighteen Dothideomycetes fungi.</title>
        <authorList>
            <person name="Ohm R.A."/>
            <person name="Feau N."/>
            <person name="Henrissat B."/>
            <person name="Schoch C.L."/>
            <person name="Horwitz B.A."/>
            <person name="Barry K.W."/>
            <person name="Condon B.J."/>
            <person name="Copeland A.C."/>
            <person name="Dhillon B."/>
            <person name="Glaser F."/>
            <person name="Hesse C.N."/>
            <person name="Kosti I."/>
            <person name="LaButti K."/>
            <person name="Lindquist E.A."/>
            <person name="Lucas S."/>
            <person name="Salamov A.A."/>
            <person name="Bradshaw R.E."/>
            <person name="Ciuffetti L."/>
            <person name="Hamelin R.C."/>
            <person name="Kema G.H.J."/>
            <person name="Lawrence C."/>
            <person name="Scott J.A."/>
            <person name="Spatafora J.W."/>
            <person name="Turgeon B.G."/>
            <person name="de Wit P.J.G.M."/>
            <person name="Zhong S."/>
            <person name="Goodwin S.B."/>
            <person name="Grigoriev I.V."/>
        </authorList>
    </citation>
    <scope>NUCLEOTIDE SEQUENCE [LARGE SCALE GENOMIC DNA]</scope>
    <source>
        <strain evidence="1 2">CIRAD86</strain>
    </source>
</reference>
<organism evidence="1 2">
    <name type="scientific">Pseudocercospora fijiensis (strain CIRAD86)</name>
    <name type="common">Black leaf streak disease fungus</name>
    <name type="synonym">Mycosphaerella fijiensis</name>
    <dbReference type="NCBI Taxonomy" id="383855"/>
    <lineage>
        <taxon>Eukaryota</taxon>
        <taxon>Fungi</taxon>
        <taxon>Dikarya</taxon>
        <taxon>Ascomycota</taxon>
        <taxon>Pezizomycotina</taxon>
        <taxon>Dothideomycetes</taxon>
        <taxon>Dothideomycetidae</taxon>
        <taxon>Mycosphaerellales</taxon>
        <taxon>Mycosphaerellaceae</taxon>
        <taxon>Pseudocercospora</taxon>
    </lineage>
</organism>
<protein>
    <submittedName>
        <fullName evidence="1">Uncharacterized protein</fullName>
    </submittedName>
</protein>